<dbReference type="RefSeq" id="WP_007960365.1">
    <property type="nucleotide sequence ID" value="NZ_CP010978.1"/>
</dbReference>
<protein>
    <submittedName>
        <fullName evidence="1">Uncharacterized protein</fullName>
    </submittedName>
</protein>
<gene>
    <name evidence="1" type="ORF">JBW_04176</name>
</gene>
<dbReference type="AlphaFoldDB" id="I9NLJ0"/>
<evidence type="ECO:0000313" key="2">
    <source>
        <dbReference type="Proteomes" id="UP000005361"/>
    </source>
</evidence>
<dbReference type="KEGG" id="pft:JBW_04176"/>
<dbReference type="EMBL" id="CP010978">
    <property type="protein sequence ID" value="AJQ29507.1"/>
    <property type="molecule type" value="Genomic_DNA"/>
</dbReference>
<organism evidence="1 2">
    <name type="scientific">Pelosinus fermentans JBW45</name>
    <dbReference type="NCBI Taxonomy" id="1192197"/>
    <lineage>
        <taxon>Bacteria</taxon>
        <taxon>Bacillati</taxon>
        <taxon>Bacillota</taxon>
        <taxon>Negativicutes</taxon>
        <taxon>Selenomonadales</taxon>
        <taxon>Sporomusaceae</taxon>
        <taxon>Pelosinus</taxon>
    </lineage>
</organism>
<evidence type="ECO:0000313" key="1">
    <source>
        <dbReference type="EMBL" id="AJQ29507.1"/>
    </source>
</evidence>
<sequence length="188" mass="21588">MSENRYTLTVYIAPPFSDESKVGHMWISLDDHQKGLEEHYGFQPSEPDHAFTKNGRVVTDDPYHYKIRATQESFPITAETYSKVREYCQQTLLGSFGSYIGIGNSCVDYVEAAMREAGIAEQQITFLGHTARLSGVKLHAFPIVNHFGVEILSGRHKTQWDEQNKEPDEYEKAKSMFESEWGKQNFPW</sequence>
<accession>I9NLJ0</accession>
<dbReference type="OrthoDB" id="5951742at2"/>
<proteinExistence type="predicted"/>
<dbReference type="HOGENOM" id="CLU_1439822_0_0_9"/>
<dbReference type="STRING" id="1192197.JBW_04176"/>
<reference evidence="2" key="2">
    <citation type="submission" date="2015-02" db="EMBL/GenBank/DDBJ databases">
        <title>Complete Genome Sequence of Pelosinus fermentans JBW45.</title>
        <authorList>
            <person name="De Leon K.B."/>
            <person name="Utturkar S.M."/>
            <person name="Camilleri L.B."/>
            <person name="Arkin A.P."/>
            <person name="Fields M.W."/>
            <person name="Brown S.D."/>
            <person name="Wall J.D."/>
        </authorList>
    </citation>
    <scope>NUCLEOTIDE SEQUENCE [LARGE SCALE GENOMIC DNA]</scope>
    <source>
        <strain evidence="2">JBW45</strain>
    </source>
</reference>
<name>I9NLJ0_9FIRM</name>
<reference evidence="1 2" key="1">
    <citation type="journal article" date="2015" name="Genome Announc.">
        <title>Complete Genome Sequence of Pelosinus fermentans JBW45, a Member of a Remarkably Competitive Group of Negativicutes in the Firmicutes Phylum.</title>
        <authorList>
            <person name="De Leon K.B."/>
            <person name="Utturkar S.M."/>
            <person name="Camilleri L.B."/>
            <person name="Elias D.A."/>
            <person name="Arkin A.P."/>
            <person name="Fields M.W."/>
            <person name="Brown S.D."/>
            <person name="Wall J.D."/>
        </authorList>
    </citation>
    <scope>NUCLEOTIDE SEQUENCE [LARGE SCALE GENOMIC DNA]</scope>
    <source>
        <strain evidence="1 2">JBW45</strain>
    </source>
</reference>
<dbReference type="Proteomes" id="UP000005361">
    <property type="component" value="Chromosome"/>
</dbReference>